<keyword evidence="4" id="KW-0645">Protease</keyword>
<name>A0A1I4YG57_9GAMM</name>
<feature type="signal peptide" evidence="2">
    <location>
        <begin position="1"/>
        <end position="20"/>
    </location>
</feature>
<sequence>MPARILLHLLVFAIPVFAFAAEPVPLADFARHMQFKEVKISPDGAHLAVSSIIEGKVVLSIIDLASNTGLTLRPRDDDEVSEFWWVSPRRVVYSAAVHTGQLEAPSLTGELFAVDVDGKNKDTLFGFRKRGSAIAGSTGSHIQGGRPEYASATMLDTLRDDDENALIEVQRWNWSHVGTAGGEDLHAEVRRIDVKTGKTRTVAIAPLTGARFLSDHKGAVRFVAGDDAAQKRKVYYRDNDDAEWELILDEGKTGNRVSPVAFNRDDSSAYFECGGSKNRGGLCRWDIEARTFKTLWSGTESEAIGFEETFDGQDLFAIRSMPGRPAIALLDKNAPEAKILVELMGQFPGEDVHFGNASKDGKKAIVIVEADRDPGAFYLYDAEARKLTFLMARAPWVKPENMAAMEPFSIKARDGLDLHGYLARPVGKEEAKDLPLVVLVHGGPYRVHDTWRYQPTVQALTSRGYAVLQVNYRGSGGYGDAFVKAGYGEWGAKMQDDVTDATRWAIEQGVADAKRICIFGGSYGGYAALQGAVREPGLYQCAIGYVGVYDLNLMKTRGDIPKSFFGEGYLETVLGDDEKVLAQRSPISQLERLKAKVMLIVGGQDKRVPPVQGESLRSALIKRGAEPEWLYQPTEGHGFYDEANVTDMYEKVLAFLDRNIGQGKATEVASP</sequence>
<dbReference type="PANTHER" id="PTHR42776:SF27">
    <property type="entry name" value="DIPEPTIDYL PEPTIDASE FAMILY MEMBER 6"/>
    <property type="match status" value="1"/>
</dbReference>
<dbReference type="SUPFAM" id="SSF82171">
    <property type="entry name" value="DPP6 N-terminal domain-like"/>
    <property type="match status" value="1"/>
</dbReference>
<evidence type="ECO:0000313" key="5">
    <source>
        <dbReference type="Proteomes" id="UP000198575"/>
    </source>
</evidence>
<keyword evidence="4" id="KW-0031">Aminopeptidase</keyword>
<evidence type="ECO:0000256" key="2">
    <source>
        <dbReference type="SAM" id="SignalP"/>
    </source>
</evidence>
<dbReference type="RefSeq" id="WP_092408296.1">
    <property type="nucleotide sequence ID" value="NZ_FOVF01000017.1"/>
</dbReference>
<dbReference type="PANTHER" id="PTHR42776">
    <property type="entry name" value="SERINE PEPTIDASE S9 FAMILY MEMBER"/>
    <property type="match status" value="1"/>
</dbReference>
<gene>
    <name evidence="4" type="ORF">SAMN05216289_11730</name>
</gene>
<proteinExistence type="predicted"/>
<keyword evidence="5" id="KW-1185">Reference proteome</keyword>
<feature type="domain" description="Peptidase S9 prolyl oligopeptidase catalytic" evidence="3">
    <location>
        <begin position="451"/>
        <end position="661"/>
    </location>
</feature>
<dbReference type="InterPro" id="IPR001375">
    <property type="entry name" value="Peptidase_S9_cat"/>
</dbReference>
<accession>A0A1I4YG57</accession>
<keyword evidence="2" id="KW-0732">Signal</keyword>
<protein>
    <submittedName>
        <fullName evidence="4">Dipeptidyl aminopeptidase/acylaminoacyl peptidase</fullName>
    </submittedName>
</protein>
<evidence type="ECO:0000259" key="3">
    <source>
        <dbReference type="Pfam" id="PF00326"/>
    </source>
</evidence>
<dbReference type="OrthoDB" id="4269629at2"/>
<dbReference type="SUPFAM" id="SSF53474">
    <property type="entry name" value="alpha/beta-Hydrolases"/>
    <property type="match status" value="1"/>
</dbReference>
<organism evidence="4 5">
    <name type="scientific">Dokdonella immobilis</name>
    <dbReference type="NCBI Taxonomy" id="578942"/>
    <lineage>
        <taxon>Bacteria</taxon>
        <taxon>Pseudomonadati</taxon>
        <taxon>Pseudomonadota</taxon>
        <taxon>Gammaproteobacteria</taxon>
        <taxon>Lysobacterales</taxon>
        <taxon>Rhodanobacteraceae</taxon>
        <taxon>Dokdonella</taxon>
    </lineage>
</organism>
<feature type="chain" id="PRO_5011493344" evidence="2">
    <location>
        <begin position="21"/>
        <end position="671"/>
    </location>
</feature>
<dbReference type="GO" id="GO:0006508">
    <property type="term" value="P:proteolysis"/>
    <property type="evidence" value="ECO:0007669"/>
    <property type="project" value="InterPro"/>
</dbReference>
<dbReference type="STRING" id="578942.SAMN05216289_11730"/>
<evidence type="ECO:0000256" key="1">
    <source>
        <dbReference type="ARBA" id="ARBA00022801"/>
    </source>
</evidence>
<dbReference type="AlphaFoldDB" id="A0A1I4YG57"/>
<reference evidence="4 5" key="1">
    <citation type="submission" date="2016-10" db="EMBL/GenBank/DDBJ databases">
        <authorList>
            <person name="de Groot N.N."/>
        </authorList>
    </citation>
    <scope>NUCLEOTIDE SEQUENCE [LARGE SCALE GENOMIC DNA]</scope>
    <source>
        <strain evidence="4 5">CGMCC 1.7659</strain>
    </source>
</reference>
<dbReference type="Proteomes" id="UP000198575">
    <property type="component" value="Unassembled WGS sequence"/>
</dbReference>
<evidence type="ECO:0000313" key="4">
    <source>
        <dbReference type="EMBL" id="SFN36783.1"/>
    </source>
</evidence>
<dbReference type="Pfam" id="PF00326">
    <property type="entry name" value="Peptidase_S9"/>
    <property type="match status" value="1"/>
</dbReference>
<dbReference type="GO" id="GO:0004252">
    <property type="term" value="F:serine-type endopeptidase activity"/>
    <property type="evidence" value="ECO:0007669"/>
    <property type="project" value="TreeGrafter"/>
</dbReference>
<dbReference type="GO" id="GO:0004177">
    <property type="term" value="F:aminopeptidase activity"/>
    <property type="evidence" value="ECO:0007669"/>
    <property type="project" value="UniProtKB-KW"/>
</dbReference>
<dbReference type="InterPro" id="IPR029058">
    <property type="entry name" value="AB_hydrolase_fold"/>
</dbReference>
<dbReference type="Gene3D" id="3.40.50.1820">
    <property type="entry name" value="alpha/beta hydrolase"/>
    <property type="match status" value="1"/>
</dbReference>
<dbReference type="EMBL" id="FOVF01000017">
    <property type="protein sequence ID" value="SFN36783.1"/>
    <property type="molecule type" value="Genomic_DNA"/>
</dbReference>
<keyword evidence="1" id="KW-0378">Hydrolase</keyword>